<organism evidence="12 13">
    <name type="scientific">Digitaria exilis</name>
    <dbReference type="NCBI Taxonomy" id="1010633"/>
    <lineage>
        <taxon>Eukaryota</taxon>
        <taxon>Viridiplantae</taxon>
        <taxon>Streptophyta</taxon>
        <taxon>Embryophyta</taxon>
        <taxon>Tracheophyta</taxon>
        <taxon>Spermatophyta</taxon>
        <taxon>Magnoliopsida</taxon>
        <taxon>Liliopsida</taxon>
        <taxon>Poales</taxon>
        <taxon>Poaceae</taxon>
        <taxon>PACMAD clade</taxon>
        <taxon>Panicoideae</taxon>
        <taxon>Panicodae</taxon>
        <taxon>Paniceae</taxon>
        <taxon>Anthephorinae</taxon>
        <taxon>Digitaria</taxon>
    </lineage>
</organism>
<feature type="domain" description="Disease resistance R13L4/SHOC-2-like LRR" evidence="11">
    <location>
        <begin position="593"/>
        <end position="913"/>
    </location>
</feature>
<keyword evidence="5" id="KW-0611">Plant defense</keyword>
<evidence type="ECO:0000313" key="13">
    <source>
        <dbReference type="Proteomes" id="UP000636709"/>
    </source>
</evidence>
<dbReference type="InterPro" id="IPR041118">
    <property type="entry name" value="Rx_N"/>
</dbReference>
<dbReference type="Pfam" id="PF23559">
    <property type="entry name" value="WHD_DRP"/>
    <property type="match status" value="1"/>
</dbReference>
<evidence type="ECO:0000259" key="11">
    <source>
        <dbReference type="Pfam" id="PF23598"/>
    </source>
</evidence>
<name>A0A835B585_9POAL</name>
<keyword evidence="2" id="KW-0433">Leucine-rich repeat</keyword>
<evidence type="ECO:0000256" key="5">
    <source>
        <dbReference type="ARBA" id="ARBA00022821"/>
    </source>
</evidence>
<evidence type="ECO:0000256" key="4">
    <source>
        <dbReference type="ARBA" id="ARBA00022741"/>
    </source>
</evidence>
<gene>
    <name evidence="12" type="ORF">HU200_049107</name>
</gene>
<feature type="chain" id="PRO_5032569488" description="Rx N-terminal domain-containing protein" evidence="8">
    <location>
        <begin position="21"/>
        <end position="960"/>
    </location>
</feature>
<feature type="domain" description="Disease resistance protein winged helix" evidence="10">
    <location>
        <begin position="471"/>
        <end position="533"/>
    </location>
</feature>
<protein>
    <recommendedName>
        <fullName evidence="14">Rx N-terminal domain-containing protein</fullName>
    </recommendedName>
</protein>
<evidence type="ECO:0000256" key="1">
    <source>
        <dbReference type="ARBA" id="ARBA00008894"/>
    </source>
</evidence>
<dbReference type="Pfam" id="PF23598">
    <property type="entry name" value="LRR_14"/>
    <property type="match status" value="1"/>
</dbReference>
<keyword evidence="3" id="KW-0677">Repeat</keyword>
<evidence type="ECO:0000256" key="7">
    <source>
        <dbReference type="SAM" id="MobiDB-lite"/>
    </source>
</evidence>
<comment type="caution">
    <text evidence="12">The sequence shown here is derived from an EMBL/GenBank/DDBJ whole genome shotgun (WGS) entry which is preliminary data.</text>
</comment>
<evidence type="ECO:0000256" key="8">
    <source>
        <dbReference type="SAM" id="SignalP"/>
    </source>
</evidence>
<evidence type="ECO:0000256" key="6">
    <source>
        <dbReference type="ARBA" id="ARBA00023054"/>
    </source>
</evidence>
<dbReference type="PANTHER" id="PTHR23155:SF1091">
    <property type="entry name" value="EXPRESSED PROTEIN"/>
    <property type="match status" value="1"/>
</dbReference>
<keyword evidence="4" id="KW-0547">Nucleotide-binding</keyword>
<dbReference type="Gene3D" id="1.20.5.4130">
    <property type="match status" value="1"/>
</dbReference>
<dbReference type="CDD" id="cd14798">
    <property type="entry name" value="RX-CC_like"/>
    <property type="match status" value="1"/>
</dbReference>
<dbReference type="InterPro" id="IPR038005">
    <property type="entry name" value="RX-like_CC"/>
</dbReference>
<dbReference type="GO" id="GO:0000166">
    <property type="term" value="F:nucleotide binding"/>
    <property type="evidence" value="ECO:0007669"/>
    <property type="project" value="UniProtKB-KW"/>
</dbReference>
<dbReference type="SUPFAM" id="SSF52058">
    <property type="entry name" value="L domain-like"/>
    <property type="match status" value="1"/>
</dbReference>
<dbReference type="OrthoDB" id="626555at2759"/>
<keyword evidence="6" id="KW-0175">Coiled coil</keyword>
<evidence type="ECO:0000256" key="2">
    <source>
        <dbReference type="ARBA" id="ARBA00022614"/>
    </source>
</evidence>
<dbReference type="InterPro" id="IPR058922">
    <property type="entry name" value="WHD_DRP"/>
</dbReference>
<evidence type="ECO:0000259" key="10">
    <source>
        <dbReference type="Pfam" id="PF23559"/>
    </source>
</evidence>
<proteinExistence type="inferred from homology"/>
<dbReference type="Gene3D" id="3.80.10.10">
    <property type="entry name" value="Ribonuclease Inhibitor"/>
    <property type="match status" value="1"/>
</dbReference>
<evidence type="ECO:0000259" key="9">
    <source>
        <dbReference type="Pfam" id="PF18052"/>
    </source>
</evidence>
<feature type="domain" description="Disease resistance N-terminal" evidence="9">
    <location>
        <begin position="7"/>
        <end position="89"/>
    </location>
</feature>
<reference evidence="12" key="1">
    <citation type="submission" date="2020-07" db="EMBL/GenBank/DDBJ databases">
        <title>Genome sequence and genetic diversity analysis of an under-domesticated orphan crop, white fonio (Digitaria exilis).</title>
        <authorList>
            <person name="Bennetzen J.L."/>
            <person name="Chen S."/>
            <person name="Ma X."/>
            <person name="Wang X."/>
            <person name="Yssel A.E.J."/>
            <person name="Chaluvadi S.R."/>
            <person name="Johnson M."/>
            <person name="Gangashetty P."/>
            <person name="Hamidou F."/>
            <person name="Sanogo M.D."/>
            <person name="Zwaenepoel A."/>
            <person name="Wallace J."/>
            <person name="Van De Peer Y."/>
            <person name="Van Deynze A."/>
        </authorList>
    </citation>
    <scope>NUCLEOTIDE SEQUENCE</scope>
    <source>
        <tissue evidence="12">Leaves</tissue>
    </source>
</reference>
<dbReference type="Pfam" id="PF18052">
    <property type="entry name" value="Rx_N"/>
    <property type="match status" value="1"/>
</dbReference>
<dbReference type="InterPro" id="IPR032675">
    <property type="entry name" value="LRR_dom_sf"/>
</dbReference>
<dbReference type="Proteomes" id="UP000636709">
    <property type="component" value="Unassembled WGS sequence"/>
</dbReference>
<keyword evidence="8" id="KW-0732">Signal</keyword>
<feature type="signal peptide" evidence="8">
    <location>
        <begin position="1"/>
        <end position="20"/>
    </location>
</feature>
<dbReference type="InterPro" id="IPR055414">
    <property type="entry name" value="LRR_R13L4/SHOC2-like"/>
</dbReference>
<dbReference type="InterPro" id="IPR044974">
    <property type="entry name" value="Disease_R_plants"/>
</dbReference>
<evidence type="ECO:0000313" key="12">
    <source>
        <dbReference type="EMBL" id="KAF8673034.1"/>
    </source>
</evidence>
<dbReference type="AlphaFoldDB" id="A0A835B585"/>
<dbReference type="GO" id="GO:0098542">
    <property type="term" value="P:defense response to other organism"/>
    <property type="evidence" value="ECO:0007669"/>
    <property type="project" value="TreeGrafter"/>
</dbReference>
<evidence type="ECO:0000256" key="3">
    <source>
        <dbReference type="ARBA" id="ARBA00022737"/>
    </source>
</evidence>
<accession>A0A835B585</accession>
<feature type="region of interest" description="Disordered" evidence="7">
    <location>
        <begin position="941"/>
        <end position="960"/>
    </location>
</feature>
<comment type="similarity">
    <text evidence="1">Belongs to the disease resistance NB-LRR family.</text>
</comment>
<sequence>MANIVLAAVRPLLGLLLSEAQLLRGVRSDVQFITDEMDSIKGFLMKLAGTKEGAGDDLQVRAWMAQVMELAYVSTNCIQDYALHGQARPGDRPGLVGCLQRVARYPRCILARRRVATRIRKLKVRVLEVSARQQRYAVAVPPKKDASSGMAVDWLLPACQVGGSGGGGGGEWLFHPDNNTGRPRRAPPMLAGPDMLTEGTEELIRWLKEPAASTDQRQQQWPRVLAVVSPDEIKDEGTALADLVYDKTRSLFDLTARVSIQRRPARLSEVILDMRHQLIPDHAMGNNGGASIPQLWPRIIPRDFKGKRLLVVLSGLEYPDEWCSIKMALDMFECSSGSAIVLCTKVKEVADQCSPSKTRVHSLVDFYAKKILSLDLVNIHIPEDKARRHAIESILGRFNPNIHCMNIFLQALYRNPYRTSLELKNLYESIDPRRCLILEAKSQLMKFCFHGLPQAYQNCLWYSAIFTRGCHKTPRSSLVRRWVAEALIDKAGQYSAMDEAEQCFDVLSTLNLLRPCDIDCAGKIKSCSVEPLVISMLKEAIRVEDFLDPNLLPPELALHFSIRNGIHLRQFNIVSKQENAKVDRQMKSIMRFLKFMTSSSSFRHLRVLDLEGYKGFKKRHLKNICKIHQLRYLNLRNTDISQLPTEIEQLLHLETLDIRGTRVQVFNRVLPQLKHILAGHIDLVSQGDSTLKSKELFSTVRMPRDVASMENLEILSHVRVSNSAKELKNVGDELKLKKLGVVLCGRNANLNHLFTEIDKMNRFLVSLSIRVEVPVHWDVVDDIELTPPEHLESLHICGIRGLLPGWINQLQRLSKITLRDTFLNEHALAILGTLQGLSCLRLRYQSFDVAALTFNDGQFSKLIDLAIEDSKLTRITFCSATAPKLGKMVWSFSRMDSLTGVLNLLSLRSLELNGGRCVLDGLRDLQQDITAHRNHVSLRLNPPELDRRPEQPVSAASAAS</sequence>
<keyword evidence="13" id="KW-1185">Reference proteome</keyword>
<dbReference type="EMBL" id="JACEFO010002210">
    <property type="protein sequence ID" value="KAF8673034.1"/>
    <property type="molecule type" value="Genomic_DNA"/>
</dbReference>
<evidence type="ECO:0008006" key="14">
    <source>
        <dbReference type="Google" id="ProtNLM"/>
    </source>
</evidence>
<dbReference type="PANTHER" id="PTHR23155">
    <property type="entry name" value="DISEASE RESISTANCE PROTEIN RP"/>
    <property type="match status" value="1"/>
</dbReference>